<dbReference type="InterPro" id="IPR000073">
    <property type="entry name" value="AB_hydrolase_1"/>
</dbReference>
<dbReference type="RefSeq" id="WP_129921992.1">
    <property type="nucleotide sequence ID" value="NZ_SEWE01000034.1"/>
</dbReference>
<dbReference type="Pfam" id="PF12697">
    <property type="entry name" value="Abhydrolase_6"/>
    <property type="match status" value="1"/>
</dbReference>
<dbReference type="Gene3D" id="3.40.50.1820">
    <property type="entry name" value="alpha/beta hydrolase"/>
    <property type="match status" value="1"/>
</dbReference>
<protein>
    <submittedName>
        <fullName evidence="2">Alpha/beta fold hydrolase</fullName>
    </submittedName>
</protein>
<dbReference type="OrthoDB" id="9791779at2"/>
<dbReference type="InterPro" id="IPR029058">
    <property type="entry name" value="AB_hydrolase_fold"/>
</dbReference>
<name>A0A4Q5L8X0_9BACT</name>
<organism evidence="2 3">
    <name type="scientific">Hymenobacter persicinus</name>
    <dbReference type="NCBI Taxonomy" id="2025506"/>
    <lineage>
        <taxon>Bacteria</taxon>
        <taxon>Pseudomonadati</taxon>
        <taxon>Bacteroidota</taxon>
        <taxon>Cytophagia</taxon>
        <taxon>Cytophagales</taxon>
        <taxon>Hymenobacteraceae</taxon>
        <taxon>Hymenobacter</taxon>
    </lineage>
</organism>
<evidence type="ECO:0000313" key="3">
    <source>
        <dbReference type="Proteomes" id="UP000294155"/>
    </source>
</evidence>
<reference evidence="2 3" key="1">
    <citation type="submission" date="2019-02" db="EMBL/GenBank/DDBJ databases">
        <title>Bacterial novel species isolated from soil.</title>
        <authorList>
            <person name="Jung H.-Y."/>
        </authorList>
    </citation>
    <scope>NUCLEOTIDE SEQUENCE [LARGE SCALE GENOMIC DNA]</scope>
    <source>
        <strain evidence="2 3">1-3-3-3</strain>
    </source>
</reference>
<dbReference type="Proteomes" id="UP000294155">
    <property type="component" value="Unassembled WGS sequence"/>
</dbReference>
<proteinExistence type="predicted"/>
<feature type="domain" description="AB hydrolase-1" evidence="1">
    <location>
        <begin position="5"/>
        <end position="212"/>
    </location>
</feature>
<gene>
    <name evidence="2" type="ORF">EWM57_15105</name>
</gene>
<evidence type="ECO:0000259" key="1">
    <source>
        <dbReference type="Pfam" id="PF12697"/>
    </source>
</evidence>
<keyword evidence="3" id="KW-1185">Reference proteome</keyword>
<dbReference type="PANTHER" id="PTHR43433:SF4">
    <property type="entry name" value="NON-HEME CHLOROPEROXIDASE-RELATED"/>
    <property type="match status" value="1"/>
</dbReference>
<dbReference type="EMBL" id="SEWE01000034">
    <property type="protein sequence ID" value="RYU78165.1"/>
    <property type="molecule type" value="Genomic_DNA"/>
</dbReference>
<evidence type="ECO:0000313" key="2">
    <source>
        <dbReference type="EMBL" id="RYU78165.1"/>
    </source>
</evidence>
<dbReference type="AlphaFoldDB" id="A0A4Q5L8X0"/>
<keyword evidence="2" id="KW-0378">Hydrolase</keyword>
<dbReference type="PANTHER" id="PTHR43433">
    <property type="entry name" value="HYDROLASE, ALPHA/BETA FOLD FAMILY PROTEIN"/>
    <property type="match status" value="1"/>
</dbReference>
<sequence>MKPHLLLLHGALGSAQELKPLARELSQFYQVHPLTLSGHGGRELVAGEFTMLHFAREVQQYISQHQLSDVHVFGFSMGGYVALTSALLAPGTIKSITTLGTKFNWNAETVGPETRLLNPASIQEKVPQFAEHLARVHAPTPWGAVVDATAGLLRQLAANPPLTAESLATIRIPVQVLVGELDKTADVDASRQFATYLPHATFEIIMNTPHPLERVNPDFLAGRIVALIAATQA</sequence>
<dbReference type="SUPFAM" id="SSF53474">
    <property type="entry name" value="alpha/beta-Hydrolases"/>
    <property type="match status" value="1"/>
</dbReference>
<dbReference type="InterPro" id="IPR050471">
    <property type="entry name" value="AB_hydrolase"/>
</dbReference>
<accession>A0A4Q5L8X0</accession>
<comment type="caution">
    <text evidence="2">The sequence shown here is derived from an EMBL/GenBank/DDBJ whole genome shotgun (WGS) entry which is preliminary data.</text>
</comment>
<dbReference type="GO" id="GO:0016787">
    <property type="term" value="F:hydrolase activity"/>
    <property type="evidence" value="ECO:0007669"/>
    <property type="project" value="UniProtKB-KW"/>
</dbReference>